<feature type="signal peptide" evidence="1">
    <location>
        <begin position="1"/>
        <end position="23"/>
    </location>
</feature>
<proteinExistence type="predicted"/>
<comment type="caution">
    <text evidence="2">The sequence shown here is derived from an EMBL/GenBank/DDBJ whole genome shotgun (WGS) entry which is preliminary data.</text>
</comment>
<evidence type="ECO:0000313" key="2">
    <source>
        <dbReference type="EMBL" id="CAH1781105.1"/>
    </source>
</evidence>
<dbReference type="EMBL" id="CAIIXF020000004">
    <property type="protein sequence ID" value="CAH1781105.1"/>
    <property type="molecule type" value="Genomic_DNA"/>
</dbReference>
<gene>
    <name evidence="2" type="ORF">OFUS_LOCUS7719</name>
</gene>
<accession>A0A8S4NHP6</accession>
<evidence type="ECO:0000313" key="3">
    <source>
        <dbReference type="Proteomes" id="UP000749559"/>
    </source>
</evidence>
<reference evidence="2" key="1">
    <citation type="submission" date="2022-03" db="EMBL/GenBank/DDBJ databases">
        <authorList>
            <person name="Martin C."/>
        </authorList>
    </citation>
    <scope>NUCLEOTIDE SEQUENCE</scope>
</reference>
<feature type="chain" id="PRO_5035818985" evidence="1">
    <location>
        <begin position="24"/>
        <end position="117"/>
    </location>
</feature>
<keyword evidence="3" id="KW-1185">Reference proteome</keyword>
<protein>
    <submittedName>
        <fullName evidence="2">Uncharacterized protein</fullName>
    </submittedName>
</protein>
<keyword evidence="1" id="KW-0732">Signal</keyword>
<sequence>MARLQYILVIVVLGILATTSVEGSQCSCCIGLVKCSGDNCSCKGLFGCGGCEATDSRASSDEENIRKKRERRNYVIYEEEKQNRNLIRATCECGAPCFKMEQTESGCACVPTGECYG</sequence>
<organism evidence="2 3">
    <name type="scientific">Owenia fusiformis</name>
    <name type="common">Polychaete worm</name>
    <dbReference type="NCBI Taxonomy" id="6347"/>
    <lineage>
        <taxon>Eukaryota</taxon>
        <taxon>Metazoa</taxon>
        <taxon>Spiralia</taxon>
        <taxon>Lophotrochozoa</taxon>
        <taxon>Annelida</taxon>
        <taxon>Polychaeta</taxon>
        <taxon>Sedentaria</taxon>
        <taxon>Canalipalpata</taxon>
        <taxon>Sabellida</taxon>
        <taxon>Oweniida</taxon>
        <taxon>Oweniidae</taxon>
        <taxon>Owenia</taxon>
    </lineage>
</organism>
<dbReference type="Proteomes" id="UP000749559">
    <property type="component" value="Unassembled WGS sequence"/>
</dbReference>
<dbReference type="AlphaFoldDB" id="A0A8S4NHP6"/>
<evidence type="ECO:0000256" key="1">
    <source>
        <dbReference type="SAM" id="SignalP"/>
    </source>
</evidence>
<name>A0A8S4NHP6_OWEFU</name>